<name>A0A0K0FHR0_STRVS</name>
<evidence type="ECO:0000256" key="5">
    <source>
        <dbReference type="ARBA" id="ARBA00023180"/>
    </source>
</evidence>
<dbReference type="PANTHER" id="PTHR11010">
    <property type="entry name" value="PROTEASE S28 PRO-X CARBOXYPEPTIDASE-RELATED"/>
    <property type="match status" value="1"/>
</dbReference>
<keyword evidence="3 6" id="KW-0732">Signal</keyword>
<proteinExistence type="inferred from homology"/>
<sequence length="260" mass="30102">MFKFGFLLLGLSILITSSWVSSKLPKKIPGALRFLNGRPYAGFRGHRFNIPKEKREAFERKYNEADYEFYFTQILDHFSSNDSRTWNQRYFFNDEYYQDGGPQFLNIGGEGPESYMDVTYPELPFIMWAKELKAMVFSLEHRFYGKSRPFTSQTVPALTYLTSRQAIEDIANFIRSMNTKKNIKNPKWIIFGGSYSGALSMWTKKIHSDLVLGSIASSSPAQATIDFYKYLETCEASLYKNGSFFCGEEIRKGVKKMVEF</sequence>
<evidence type="ECO:0000256" key="4">
    <source>
        <dbReference type="ARBA" id="ARBA00022801"/>
    </source>
</evidence>
<evidence type="ECO:0000256" key="1">
    <source>
        <dbReference type="ARBA" id="ARBA00011079"/>
    </source>
</evidence>
<dbReference type="AlphaFoldDB" id="A0A0K0FHR0"/>
<evidence type="ECO:0000256" key="3">
    <source>
        <dbReference type="ARBA" id="ARBA00022729"/>
    </source>
</evidence>
<reference evidence="8" key="2">
    <citation type="submission" date="2015-08" db="UniProtKB">
        <authorList>
            <consortium name="WormBaseParasite"/>
        </authorList>
    </citation>
    <scope>IDENTIFICATION</scope>
</reference>
<dbReference type="Gene3D" id="3.40.50.1820">
    <property type="entry name" value="alpha/beta hydrolase"/>
    <property type="match status" value="1"/>
</dbReference>
<evidence type="ECO:0000256" key="6">
    <source>
        <dbReference type="SAM" id="SignalP"/>
    </source>
</evidence>
<dbReference type="PANTHER" id="PTHR11010:SF117">
    <property type="entry name" value="SERINE PROTEASE 16"/>
    <property type="match status" value="1"/>
</dbReference>
<keyword evidence="5" id="KW-0325">Glycoprotein</keyword>
<dbReference type="InterPro" id="IPR008758">
    <property type="entry name" value="Peptidase_S28"/>
</dbReference>
<protein>
    <submittedName>
        <fullName evidence="8">Serine protease K12H4.7</fullName>
    </submittedName>
</protein>
<dbReference type="GO" id="GO:0006508">
    <property type="term" value="P:proteolysis"/>
    <property type="evidence" value="ECO:0007669"/>
    <property type="project" value="UniProtKB-KW"/>
</dbReference>
<reference evidence="7" key="1">
    <citation type="submission" date="2014-07" db="EMBL/GenBank/DDBJ databases">
        <authorList>
            <person name="Martin A.A"/>
            <person name="De Silva N."/>
        </authorList>
    </citation>
    <scope>NUCLEOTIDE SEQUENCE</scope>
</reference>
<comment type="similarity">
    <text evidence="1">Belongs to the peptidase S28 family.</text>
</comment>
<feature type="chain" id="PRO_5005329967" evidence="6">
    <location>
        <begin position="23"/>
        <end position="260"/>
    </location>
</feature>
<keyword evidence="7" id="KW-1185">Reference proteome</keyword>
<keyword evidence="4" id="KW-0378">Hydrolase</keyword>
<accession>A0A0K0FHR0</accession>
<organism evidence="7 8">
    <name type="scientific">Strongyloides venezuelensis</name>
    <name type="common">Threadworm</name>
    <dbReference type="NCBI Taxonomy" id="75913"/>
    <lineage>
        <taxon>Eukaryota</taxon>
        <taxon>Metazoa</taxon>
        <taxon>Ecdysozoa</taxon>
        <taxon>Nematoda</taxon>
        <taxon>Chromadorea</taxon>
        <taxon>Rhabditida</taxon>
        <taxon>Tylenchina</taxon>
        <taxon>Panagrolaimomorpha</taxon>
        <taxon>Strongyloidoidea</taxon>
        <taxon>Strongyloididae</taxon>
        <taxon>Strongyloides</taxon>
    </lineage>
</organism>
<feature type="signal peptide" evidence="6">
    <location>
        <begin position="1"/>
        <end position="22"/>
    </location>
</feature>
<dbReference type="Pfam" id="PF05577">
    <property type="entry name" value="Peptidase_S28"/>
    <property type="match status" value="1"/>
</dbReference>
<dbReference type="WBParaSite" id="SVE_0842500.1">
    <property type="protein sequence ID" value="SVE_0842500.1"/>
    <property type="gene ID" value="SVE_0842500"/>
</dbReference>
<dbReference type="SUPFAM" id="SSF53474">
    <property type="entry name" value="alpha/beta-Hydrolases"/>
    <property type="match status" value="1"/>
</dbReference>
<keyword evidence="2" id="KW-0645">Protease</keyword>
<evidence type="ECO:0000313" key="7">
    <source>
        <dbReference type="Proteomes" id="UP000035680"/>
    </source>
</evidence>
<dbReference type="GO" id="GO:0070008">
    <property type="term" value="F:serine-type exopeptidase activity"/>
    <property type="evidence" value="ECO:0007669"/>
    <property type="project" value="InterPro"/>
</dbReference>
<evidence type="ECO:0000313" key="8">
    <source>
        <dbReference type="WBParaSite" id="SVE_0842500.1"/>
    </source>
</evidence>
<dbReference type="InterPro" id="IPR029058">
    <property type="entry name" value="AB_hydrolase_fold"/>
</dbReference>
<dbReference type="GO" id="GO:0008239">
    <property type="term" value="F:dipeptidyl-peptidase activity"/>
    <property type="evidence" value="ECO:0007669"/>
    <property type="project" value="TreeGrafter"/>
</dbReference>
<dbReference type="Proteomes" id="UP000035680">
    <property type="component" value="Unassembled WGS sequence"/>
</dbReference>
<evidence type="ECO:0000256" key="2">
    <source>
        <dbReference type="ARBA" id="ARBA00022670"/>
    </source>
</evidence>